<accession>A0ABM8GE13</accession>
<evidence type="ECO:0000256" key="2">
    <source>
        <dbReference type="SAM" id="SignalP"/>
    </source>
</evidence>
<dbReference type="RefSeq" id="WP_286276557.1">
    <property type="nucleotide sequence ID" value="NZ_AP027731.1"/>
</dbReference>
<sequence length="370" mass="37319">MRSLLLAPAALAALLLLTSCATPPADAEPSPVPSSPSAEPTPTPSSPSGVLGCDDLLGSDLVSAALAGEDGESPEPVAARQPSADLGDLAVDMAGGLTCSWRIGAAEGNPLEYRDADDWAYLHVRVLPEAAGDWTAYLFGDSPVDGRATIAGVEAATGCGDFGCAISAPVGDAWVELSVSAFNFALGASPYGSMSIDEIVADLTPAAESVFAATAGAGPDQLAWPDTMVADVTAQCNGALDPQGVGAALGLSSFSYDEPEITLPPVAPLSVVAAYRAKVYSCYGSDGDTVITVARGGDDALRAALAEPDLSTGLEPLTLELAVDGEVAARACADTSSYCSVLFTIGDTAYQVESRVDAVAVAEAMIAQAR</sequence>
<feature type="chain" id="PRO_5047477600" description="DUF3558 domain-containing protein" evidence="2">
    <location>
        <begin position="28"/>
        <end position="370"/>
    </location>
</feature>
<reference evidence="4" key="1">
    <citation type="journal article" date="2019" name="Int. J. Syst. Evol. Microbiol.">
        <title>The Global Catalogue of Microorganisms (GCM) 10K type strain sequencing project: providing services to taxonomists for standard genome sequencing and annotation.</title>
        <authorList>
            <consortium name="The Broad Institute Genomics Platform"/>
            <consortium name="The Broad Institute Genome Sequencing Center for Infectious Disease"/>
            <person name="Wu L."/>
            <person name="Ma J."/>
        </authorList>
    </citation>
    <scope>NUCLEOTIDE SEQUENCE [LARGE SCALE GENOMIC DNA]</scope>
    <source>
        <strain evidence="4">NBRC 108725</strain>
    </source>
</reference>
<dbReference type="Proteomes" id="UP001321498">
    <property type="component" value="Chromosome"/>
</dbReference>
<protein>
    <recommendedName>
        <fullName evidence="5">DUF3558 domain-containing protein</fullName>
    </recommendedName>
</protein>
<evidence type="ECO:0008006" key="5">
    <source>
        <dbReference type="Google" id="ProtNLM"/>
    </source>
</evidence>
<evidence type="ECO:0000256" key="1">
    <source>
        <dbReference type="SAM" id="MobiDB-lite"/>
    </source>
</evidence>
<evidence type="ECO:0000313" key="4">
    <source>
        <dbReference type="Proteomes" id="UP001321498"/>
    </source>
</evidence>
<evidence type="ECO:0000313" key="3">
    <source>
        <dbReference type="EMBL" id="BDZ46508.1"/>
    </source>
</evidence>
<feature type="compositionally biased region" description="Pro residues" evidence="1">
    <location>
        <begin position="30"/>
        <end position="45"/>
    </location>
</feature>
<keyword evidence="2" id="KW-0732">Signal</keyword>
<gene>
    <name evidence="3" type="ORF">GCM10025866_24170</name>
</gene>
<feature type="region of interest" description="Disordered" evidence="1">
    <location>
        <begin position="22"/>
        <end position="52"/>
    </location>
</feature>
<dbReference type="EMBL" id="AP027731">
    <property type="protein sequence ID" value="BDZ46508.1"/>
    <property type="molecule type" value="Genomic_DNA"/>
</dbReference>
<name>A0ABM8GE13_9MICO</name>
<keyword evidence="4" id="KW-1185">Reference proteome</keyword>
<proteinExistence type="predicted"/>
<dbReference type="PROSITE" id="PS51257">
    <property type="entry name" value="PROKAR_LIPOPROTEIN"/>
    <property type="match status" value="1"/>
</dbReference>
<feature type="signal peptide" evidence="2">
    <location>
        <begin position="1"/>
        <end position="27"/>
    </location>
</feature>
<organism evidence="3 4">
    <name type="scientific">Naasia aerilata</name>
    <dbReference type="NCBI Taxonomy" id="1162966"/>
    <lineage>
        <taxon>Bacteria</taxon>
        <taxon>Bacillati</taxon>
        <taxon>Actinomycetota</taxon>
        <taxon>Actinomycetes</taxon>
        <taxon>Micrococcales</taxon>
        <taxon>Microbacteriaceae</taxon>
        <taxon>Naasia</taxon>
    </lineage>
</organism>